<keyword evidence="3" id="KW-1185">Reference proteome</keyword>
<dbReference type="PANTHER" id="PTHR12788:SF10">
    <property type="entry name" value="PROTEIN-TYROSINE SULFOTRANSFERASE"/>
    <property type="match status" value="1"/>
</dbReference>
<dbReference type="RefSeq" id="WP_257893364.1">
    <property type="nucleotide sequence ID" value="NZ_JAIMBW010000001.1"/>
</dbReference>
<dbReference type="SUPFAM" id="SSF52540">
    <property type="entry name" value="P-loop containing nucleoside triphosphate hydrolases"/>
    <property type="match status" value="1"/>
</dbReference>
<dbReference type="Proteomes" id="UP000693972">
    <property type="component" value="Unassembled WGS sequence"/>
</dbReference>
<proteinExistence type="predicted"/>
<dbReference type="InterPro" id="IPR026634">
    <property type="entry name" value="TPST-like"/>
</dbReference>
<evidence type="ECO:0000313" key="3">
    <source>
        <dbReference type="Proteomes" id="UP000693972"/>
    </source>
</evidence>
<dbReference type="Pfam" id="PF13469">
    <property type="entry name" value="Sulfotransfer_3"/>
    <property type="match status" value="1"/>
</dbReference>
<evidence type="ECO:0000256" key="1">
    <source>
        <dbReference type="ARBA" id="ARBA00022679"/>
    </source>
</evidence>
<organism evidence="2">
    <name type="scientific">Gymnodinialimonas phycosphaerae</name>
    <dbReference type="NCBI Taxonomy" id="2841589"/>
    <lineage>
        <taxon>Bacteria</taxon>
        <taxon>Pseudomonadati</taxon>
        <taxon>Pseudomonadota</taxon>
        <taxon>Alphaproteobacteria</taxon>
        <taxon>Rhodobacterales</taxon>
        <taxon>Paracoccaceae</taxon>
        <taxon>Gymnodinialimonas</taxon>
    </lineage>
</organism>
<sequence length="269" mass="30703">MTATLPPLASDKMPLFIVGSMRSGSTWLRDMLRRVPDFICPEETHFLRWSEAFRSPGGMAPHVHNRLLRKHREMDGVTQDVFDLILKRSPSKVHLQRRYISAFAAAKGVSEPFRWFDKTPQNIYGLPMILSEFPRARIVHLVRNPLNVVASLQLGRQVLIPDLHGAINCWLEAVTIWDAIAKSAPRRMIEVRYEDILDNVPGTLSDLMEFAQVPCSEGLWEASDARREKNQWKTVLSHRDAAIVARRCDKLASLRGYDLPAQVRAAEDR</sequence>
<dbReference type="EMBL" id="CP078073">
    <property type="protein sequence ID" value="QXL86401.1"/>
    <property type="molecule type" value="Genomic_DNA"/>
</dbReference>
<dbReference type="InterPro" id="IPR027417">
    <property type="entry name" value="P-loop_NTPase"/>
</dbReference>
<dbReference type="AlphaFoldDB" id="A0A975TT42"/>
<dbReference type="EMBL" id="JAIMBW010000001">
    <property type="protein sequence ID" value="MBY4893699.1"/>
    <property type="molecule type" value="Genomic_DNA"/>
</dbReference>
<reference evidence="2 3" key="1">
    <citation type="submission" date="2021-07" db="EMBL/GenBank/DDBJ databases">
        <title>Karlodiniumbacter phycospheric gen. nov., sp. nov., a phycosphere bacterium isolated from karlodinium veneficum.</title>
        <authorList>
            <person name="Peng Y."/>
            <person name="Jiang L."/>
            <person name="Lee J."/>
        </authorList>
    </citation>
    <scope>NUCLEOTIDE SEQUENCE</scope>
    <source>
        <strain evidence="2 3">N5</strain>
    </source>
</reference>
<accession>A0A975TT42</accession>
<dbReference type="PANTHER" id="PTHR12788">
    <property type="entry name" value="PROTEIN-TYROSINE SULFOTRANSFERASE 2"/>
    <property type="match status" value="1"/>
</dbReference>
<dbReference type="GO" id="GO:0008476">
    <property type="term" value="F:protein-tyrosine sulfotransferase activity"/>
    <property type="evidence" value="ECO:0007669"/>
    <property type="project" value="InterPro"/>
</dbReference>
<name>A0A975TT42_9RHOB</name>
<evidence type="ECO:0000313" key="2">
    <source>
        <dbReference type="EMBL" id="QXL86401.1"/>
    </source>
</evidence>
<dbReference type="Gene3D" id="3.40.50.300">
    <property type="entry name" value="P-loop containing nucleotide triphosphate hydrolases"/>
    <property type="match status" value="1"/>
</dbReference>
<protein>
    <submittedName>
        <fullName evidence="2">Sulfotransferase</fullName>
    </submittedName>
</protein>
<gene>
    <name evidence="2" type="ORF">KUL25_13085</name>
</gene>
<keyword evidence="1" id="KW-0808">Transferase</keyword>